<dbReference type="InterPro" id="IPR040442">
    <property type="entry name" value="Pyrv_kinase-like_dom_sf"/>
</dbReference>
<sequence>MEMTNEFCAGNKGEKIRSDCFVSLELKEEGVIEIGLSSKVESNYGKHIRLLCLEILDYFKIRHAILNIEDSGALDFVIAARLEAVIKQAIITDKEFLLKFIPENELVTTKNRHRVTRLYLPGNTPSLMLNSGIHKPDGVILDLEDAVAFSKKQEARFLVRNALRSLNFLGVERMVRINQFPEGLKDLPYIIPHNVNLVLIPKCEDEVQIKTISSHIDKIQKKSESINPVWLMPIIESAKGILNIIEIAKSSDMIVAIAIGLEDYTADLGVKRTPLGLESLFARTKIVTTCKAFGIQPIDSVFSDVENLEGLKENVLASKSIGFEGMGCIHPRQIEIISKHFAPTDDEIEEAKTIVFAYNDAIKNGLGVISLGTKMIDAPVVEKSKNIIKQAISSQRLDENWTD</sequence>
<comment type="caution">
    <text evidence="8">The sequence shown here is derived from an EMBL/GenBank/DDBJ whole genome shotgun (WGS) entry which is preliminary data.</text>
</comment>
<dbReference type="Pfam" id="PF03328">
    <property type="entry name" value="HpcH_HpaI"/>
    <property type="match status" value="1"/>
</dbReference>
<dbReference type="PANTHER" id="PTHR32308:SF0">
    <property type="entry name" value="HPCH_HPAI ALDOLASE_CITRATE LYASE DOMAIN-CONTAINING PROTEIN"/>
    <property type="match status" value="1"/>
</dbReference>
<name>A0A934NKR4_9FLAO</name>
<dbReference type="RefSeq" id="WP_199601217.1">
    <property type="nucleotide sequence ID" value="NZ_JAEHJZ010000036.1"/>
</dbReference>
<keyword evidence="8" id="KW-0456">Lyase</keyword>
<dbReference type="GO" id="GO:0006107">
    <property type="term" value="P:oxaloacetate metabolic process"/>
    <property type="evidence" value="ECO:0007669"/>
    <property type="project" value="TreeGrafter"/>
</dbReference>
<dbReference type="AlphaFoldDB" id="A0A934NKR4"/>
<dbReference type="SUPFAM" id="SSF51621">
    <property type="entry name" value="Phosphoenolpyruvate/pyruvate domain"/>
    <property type="match status" value="1"/>
</dbReference>
<feature type="domain" description="HpcH/HpaI aldolase/citrate lyase" evidence="7">
    <location>
        <begin position="118"/>
        <end position="331"/>
    </location>
</feature>
<keyword evidence="6" id="KW-0460">Magnesium</keyword>
<comment type="cofactor">
    <cofactor evidence="1">
        <name>Mg(2+)</name>
        <dbReference type="ChEBI" id="CHEBI:18420"/>
    </cofactor>
</comment>
<proteinExistence type="predicted"/>
<dbReference type="EMBL" id="JAEHJZ010000036">
    <property type="protein sequence ID" value="MBJ7881957.1"/>
    <property type="molecule type" value="Genomic_DNA"/>
</dbReference>
<organism evidence="8 9">
    <name type="scientific">Gelidibacter salicanalis</name>
    <dbReference type="NCBI Taxonomy" id="291193"/>
    <lineage>
        <taxon>Bacteria</taxon>
        <taxon>Pseudomonadati</taxon>
        <taxon>Bacteroidota</taxon>
        <taxon>Flavobacteriia</taxon>
        <taxon>Flavobacteriales</taxon>
        <taxon>Flavobacteriaceae</taxon>
        <taxon>Gelidibacter</taxon>
    </lineage>
</organism>
<evidence type="ECO:0000313" key="9">
    <source>
        <dbReference type="Proteomes" id="UP000662373"/>
    </source>
</evidence>
<evidence type="ECO:0000256" key="2">
    <source>
        <dbReference type="ARBA" id="ARBA00004496"/>
    </source>
</evidence>
<dbReference type="InterPro" id="IPR015813">
    <property type="entry name" value="Pyrv/PenolPyrv_kinase-like_dom"/>
</dbReference>
<keyword evidence="9" id="KW-1185">Reference proteome</keyword>
<evidence type="ECO:0000256" key="6">
    <source>
        <dbReference type="ARBA" id="ARBA00022842"/>
    </source>
</evidence>
<keyword evidence="5" id="KW-0479">Metal-binding</keyword>
<keyword evidence="4" id="KW-0597">Phosphoprotein</keyword>
<evidence type="ECO:0000313" key="8">
    <source>
        <dbReference type="EMBL" id="MBJ7881957.1"/>
    </source>
</evidence>
<dbReference type="Proteomes" id="UP000662373">
    <property type="component" value="Unassembled WGS sequence"/>
</dbReference>
<dbReference type="GO" id="GO:0016829">
    <property type="term" value="F:lyase activity"/>
    <property type="evidence" value="ECO:0007669"/>
    <property type="project" value="UniProtKB-KW"/>
</dbReference>
<dbReference type="InterPro" id="IPR023439">
    <property type="entry name" value="Mal_deCO2ase/Cit_lyase_ACP"/>
</dbReference>
<dbReference type="GO" id="GO:0005737">
    <property type="term" value="C:cytoplasm"/>
    <property type="evidence" value="ECO:0007669"/>
    <property type="project" value="UniProtKB-SubCell"/>
</dbReference>
<dbReference type="InterPro" id="IPR005000">
    <property type="entry name" value="Aldolase/citrate-lyase_domain"/>
</dbReference>
<evidence type="ECO:0000256" key="4">
    <source>
        <dbReference type="ARBA" id="ARBA00022553"/>
    </source>
</evidence>
<evidence type="ECO:0000256" key="5">
    <source>
        <dbReference type="ARBA" id="ARBA00022723"/>
    </source>
</evidence>
<dbReference type="PANTHER" id="PTHR32308">
    <property type="entry name" value="LYASE BETA SUBUNIT, PUTATIVE (AFU_ORTHOLOGUE AFUA_4G13030)-RELATED"/>
    <property type="match status" value="1"/>
</dbReference>
<comment type="subcellular location">
    <subcellularLocation>
        <location evidence="2">Cytoplasm</location>
    </subcellularLocation>
</comment>
<protein>
    <submittedName>
        <fullName evidence="8">HpcH/HpaI aldolase/citrate lyase family protein</fullName>
    </submittedName>
</protein>
<dbReference type="GO" id="GO:0000287">
    <property type="term" value="F:magnesium ion binding"/>
    <property type="evidence" value="ECO:0007669"/>
    <property type="project" value="TreeGrafter"/>
</dbReference>
<dbReference type="Gene3D" id="3.20.20.60">
    <property type="entry name" value="Phosphoenolpyruvate-binding domains"/>
    <property type="match status" value="1"/>
</dbReference>
<evidence type="ECO:0000259" key="7">
    <source>
        <dbReference type="Pfam" id="PF03328"/>
    </source>
</evidence>
<evidence type="ECO:0000256" key="3">
    <source>
        <dbReference type="ARBA" id="ARBA00022490"/>
    </source>
</evidence>
<reference evidence="8 9" key="1">
    <citation type="submission" date="2020-09" db="EMBL/GenBank/DDBJ databases">
        <title>Draft genome of Gelidibacter salicanalis PAMC21136.</title>
        <authorList>
            <person name="Park H."/>
        </authorList>
    </citation>
    <scope>NUCLEOTIDE SEQUENCE [LARGE SCALE GENOMIC DNA]</scope>
    <source>
        <strain evidence="8 9">PAMC21136</strain>
    </source>
</reference>
<accession>A0A934NKR4</accession>
<evidence type="ECO:0000256" key="1">
    <source>
        <dbReference type="ARBA" id="ARBA00001946"/>
    </source>
</evidence>
<keyword evidence="3" id="KW-0963">Cytoplasm</keyword>
<dbReference type="Pfam" id="PF06857">
    <property type="entry name" value="ACP"/>
    <property type="match status" value="1"/>
</dbReference>
<gene>
    <name evidence="8" type="ORF">JEM65_15075</name>
</gene>